<protein>
    <recommendedName>
        <fullName evidence="9">Fusaric acid resistance protein family protein</fullName>
    </recommendedName>
</protein>
<feature type="transmembrane region" description="Helical" evidence="6">
    <location>
        <begin position="46"/>
        <end position="70"/>
    </location>
</feature>
<dbReference type="InterPro" id="IPR010343">
    <property type="entry name" value="ArAE_1"/>
</dbReference>
<dbReference type="EMBL" id="PVXO01000027">
    <property type="protein sequence ID" value="PRR79340.1"/>
    <property type="molecule type" value="Genomic_DNA"/>
</dbReference>
<evidence type="ECO:0000256" key="3">
    <source>
        <dbReference type="ARBA" id="ARBA00022692"/>
    </source>
</evidence>
<comment type="caution">
    <text evidence="7">The sequence shown here is derived from an EMBL/GenBank/DDBJ whole genome shotgun (WGS) entry which is preliminary data.</text>
</comment>
<evidence type="ECO:0000313" key="8">
    <source>
        <dbReference type="Proteomes" id="UP000239706"/>
    </source>
</evidence>
<dbReference type="RefSeq" id="WP_207655073.1">
    <property type="nucleotide sequence ID" value="NZ_PVXO01000027.1"/>
</dbReference>
<organism evidence="7 8">
    <name type="scientific">Clostridium liquoris</name>
    <dbReference type="NCBI Taxonomy" id="1289519"/>
    <lineage>
        <taxon>Bacteria</taxon>
        <taxon>Bacillati</taxon>
        <taxon>Bacillota</taxon>
        <taxon>Clostridia</taxon>
        <taxon>Eubacteriales</taxon>
        <taxon>Clostridiaceae</taxon>
        <taxon>Clostridium</taxon>
    </lineage>
</organism>
<evidence type="ECO:0000256" key="1">
    <source>
        <dbReference type="ARBA" id="ARBA00004651"/>
    </source>
</evidence>
<name>A0A2T0B627_9CLOT</name>
<feature type="transmembrane region" description="Helical" evidence="6">
    <location>
        <begin position="123"/>
        <end position="144"/>
    </location>
</feature>
<evidence type="ECO:0000256" key="2">
    <source>
        <dbReference type="ARBA" id="ARBA00022475"/>
    </source>
</evidence>
<reference evidence="7 8" key="1">
    <citation type="submission" date="2018-03" db="EMBL/GenBank/DDBJ databases">
        <title>Genome sequence of Clostridium liquoris DSM 100320.</title>
        <authorList>
            <person name="Poehlein A."/>
            <person name="Daniel R."/>
        </authorList>
    </citation>
    <scope>NUCLEOTIDE SEQUENCE [LARGE SCALE GENOMIC DNA]</scope>
    <source>
        <strain evidence="7 8">DSM 100320</strain>
    </source>
</reference>
<dbReference type="Pfam" id="PF06081">
    <property type="entry name" value="ArAE_1"/>
    <property type="match status" value="1"/>
</dbReference>
<evidence type="ECO:0000256" key="4">
    <source>
        <dbReference type="ARBA" id="ARBA00022989"/>
    </source>
</evidence>
<proteinExistence type="predicted"/>
<dbReference type="Proteomes" id="UP000239706">
    <property type="component" value="Unassembled WGS sequence"/>
</dbReference>
<keyword evidence="8" id="KW-1185">Reference proteome</keyword>
<feature type="transmembrane region" description="Helical" evidence="6">
    <location>
        <begin position="76"/>
        <end position="93"/>
    </location>
</feature>
<evidence type="ECO:0000256" key="6">
    <source>
        <dbReference type="SAM" id="Phobius"/>
    </source>
</evidence>
<feature type="transmembrane region" description="Helical" evidence="6">
    <location>
        <begin position="6"/>
        <end position="25"/>
    </location>
</feature>
<dbReference type="GO" id="GO:0005886">
    <property type="term" value="C:plasma membrane"/>
    <property type="evidence" value="ECO:0007669"/>
    <property type="project" value="UniProtKB-SubCell"/>
</dbReference>
<evidence type="ECO:0000256" key="5">
    <source>
        <dbReference type="ARBA" id="ARBA00023136"/>
    </source>
</evidence>
<feature type="transmembrane region" description="Helical" evidence="6">
    <location>
        <begin position="100"/>
        <end position="117"/>
    </location>
</feature>
<gene>
    <name evidence="7" type="ORF">CLLI_08200</name>
</gene>
<keyword evidence="3 6" id="KW-0812">Transmembrane</keyword>
<comment type="subcellular location">
    <subcellularLocation>
        <location evidence="1">Cell membrane</location>
        <topology evidence="1">Multi-pass membrane protein</topology>
    </subcellularLocation>
</comment>
<keyword evidence="4 6" id="KW-1133">Transmembrane helix</keyword>
<evidence type="ECO:0000313" key="7">
    <source>
        <dbReference type="EMBL" id="PRR79340.1"/>
    </source>
</evidence>
<keyword evidence="5 6" id="KW-0472">Membrane</keyword>
<sequence length="164" mass="18371">MPKIDIYNVKTSISVFLCVLLFKFFHRSYPFYACIAAISCMRDTSCNCYSAGKSRIIGTCIGAAIGLIFFNFLKTTPLYCGIGIAIVIYLCNLFNKKSSIVISCIVFIAIMTNLKGMPSDIYAINRIIDTTIGVIIAVFVNKFFEAKYIKYIKNIKNNVSSLWS</sequence>
<dbReference type="AlphaFoldDB" id="A0A2T0B627"/>
<evidence type="ECO:0008006" key="9">
    <source>
        <dbReference type="Google" id="ProtNLM"/>
    </source>
</evidence>
<keyword evidence="2" id="KW-1003">Cell membrane</keyword>
<accession>A0A2T0B627</accession>